<dbReference type="Gene3D" id="2.150.10.10">
    <property type="entry name" value="Serralysin-like metalloprotease, C-terminal"/>
    <property type="match status" value="1"/>
</dbReference>
<dbReference type="Proteomes" id="UP000474758">
    <property type="component" value="Unassembled WGS sequence"/>
</dbReference>
<dbReference type="AlphaFoldDB" id="A0A6M1TZY8"/>
<keyword evidence="1" id="KW-0732">Signal</keyword>
<feature type="chain" id="PRO_5026698282" evidence="1">
    <location>
        <begin position="31"/>
        <end position="666"/>
    </location>
</feature>
<dbReference type="RefSeq" id="WP_165051674.1">
    <property type="nucleotide sequence ID" value="NZ_JAALFE010000015.1"/>
</dbReference>
<evidence type="ECO:0000256" key="1">
    <source>
        <dbReference type="SAM" id="SignalP"/>
    </source>
</evidence>
<dbReference type="InterPro" id="IPR011049">
    <property type="entry name" value="Serralysin-like_metalloprot_C"/>
</dbReference>
<proteinExistence type="predicted"/>
<reference evidence="2 3" key="1">
    <citation type="submission" date="2020-02" db="EMBL/GenBank/DDBJ databases">
        <title>Rhodobacter translucens sp. nov., a novel bacterium isolated from activated sludge.</title>
        <authorList>
            <person name="Liu J."/>
        </authorList>
    </citation>
    <scope>NUCLEOTIDE SEQUENCE [LARGE SCALE GENOMIC DNA]</scope>
    <source>
        <strain evidence="2 3">HX-7-19</strain>
    </source>
</reference>
<keyword evidence="3" id="KW-1185">Reference proteome</keyword>
<organism evidence="2 3">
    <name type="scientific">Paragemmobacter kunshanensis</name>
    <dbReference type="NCBI Taxonomy" id="2583234"/>
    <lineage>
        <taxon>Bacteria</taxon>
        <taxon>Pseudomonadati</taxon>
        <taxon>Pseudomonadota</taxon>
        <taxon>Alphaproteobacteria</taxon>
        <taxon>Rhodobacterales</taxon>
        <taxon>Paracoccaceae</taxon>
        <taxon>Paragemmobacter</taxon>
    </lineage>
</organism>
<evidence type="ECO:0000313" key="2">
    <source>
        <dbReference type="EMBL" id="NGQ92236.1"/>
    </source>
</evidence>
<protein>
    <submittedName>
        <fullName evidence="2">Calcium-binding protein</fullName>
    </submittedName>
</protein>
<sequence>MIFGTQPARTLGKAVALAFMSQTAVLPTLAQDAFGVDDPAVAYGLAGLSDWDTGAQLLDLARSMRPFFAFKGDTWESLDHAALRAGGHLDANGYPKHVPPGHSGIRTIWGWSEEFGKEGRTGTYILTYAGTAKLALGGAARTISAVPGRIVFENPTGTGFWLDITGIDPNDPFRSLSVIKAENVALAEAGAVFDPKWLSLVADARELRFMDWMRTTDSAARSWADRPTLQGATWTDSGAPVELMVRLANETGTDPWFTMPHQADPDYVRAFATYVRDNLDPRLKAHVEYSNELWNAAFQQFHWLREQAIAAWGEEVSDDWEAIFAYHSKRATEVALIWQDVFSGTDADRLINVLGTQIGHVWLSELQLTAPEWERREPDAYVAPHEVFEELAATTYFGVSLITDEALRAEMISRFESSGDRTFSWLFEKIAIPGAIEDSIPAVLEGLGNQRALADDYGQRLVLYEGGQHVHHTFFVDGISEEEANDIARHLGEFVRSPEMGALYSQIWDGWREIGQGPFMQFNDVSMPTRWGSWGMLAFPDDQNPRASFIMDRAAQGGSWWGEGGGPQYLQGVIRFGSEGADTISGTVEEDYLVGLGGDDTFLAGPGSDGINGGSGQDIAIFPGQPGEYTVSASGPGHLVTGPSGATYLFAVETIRFGDGTEQALD</sequence>
<comment type="caution">
    <text evidence="2">The sequence shown here is derived from an EMBL/GenBank/DDBJ whole genome shotgun (WGS) entry which is preliminary data.</text>
</comment>
<dbReference type="GO" id="GO:0005509">
    <property type="term" value="F:calcium ion binding"/>
    <property type="evidence" value="ECO:0007669"/>
    <property type="project" value="InterPro"/>
</dbReference>
<dbReference type="EMBL" id="JAALFE010000015">
    <property type="protein sequence ID" value="NGQ92236.1"/>
    <property type="molecule type" value="Genomic_DNA"/>
</dbReference>
<evidence type="ECO:0000313" key="3">
    <source>
        <dbReference type="Proteomes" id="UP000474758"/>
    </source>
</evidence>
<name>A0A6M1TZY8_9RHOB</name>
<dbReference type="SUPFAM" id="SSF51120">
    <property type="entry name" value="beta-Roll"/>
    <property type="match status" value="1"/>
</dbReference>
<dbReference type="Pfam" id="PF00353">
    <property type="entry name" value="HemolysinCabind"/>
    <property type="match status" value="1"/>
</dbReference>
<dbReference type="InterPro" id="IPR001343">
    <property type="entry name" value="Hemolysn_Ca-bd"/>
</dbReference>
<gene>
    <name evidence="2" type="ORF">G5V65_15165</name>
</gene>
<feature type="signal peptide" evidence="1">
    <location>
        <begin position="1"/>
        <end position="30"/>
    </location>
</feature>
<accession>A0A6M1TZY8</accession>